<feature type="transmembrane region" description="Helical" evidence="1">
    <location>
        <begin position="49"/>
        <end position="65"/>
    </location>
</feature>
<protein>
    <submittedName>
        <fullName evidence="2">Uncharacterized protein</fullName>
    </submittedName>
</protein>
<evidence type="ECO:0000256" key="1">
    <source>
        <dbReference type="SAM" id="Phobius"/>
    </source>
</evidence>
<feature type="transmembrane region" description="Helical" evidence="1">
    <location>
        <begin position="20"/>
        <end position="37"/>
    </location>
</feature>
<sequence>MITKLLKIRLFQLFRELKNAGLFAGIISLLIYSGIVIRILKESEMPPDRMQMAGLFALAVLMLHLNRKDKNFLKITGISSFQLFFWEYLLFSLPFTIPFLFTGKWYLFFVLSAWFLMISSIDFTISRNSYTFKIWFKSFIPSQNFEWIAGMRRYQYSIFIIYILAFILGFWHYSAFICVGILTFCFSGFYNECESRNILCLTDLKSNRFIMEKLKKHVFLFLKLLSPLILFYACMYPAEIYIFLLLLITYIANYIVFILNKYKSFVPDTRLSSNQFLVSFLFLGIFLPYLFPVSLVLIFIFYRKAVLTLNFYLS</sequence>
<feature type="transmembrane region" description="Helical" evidence="1">
    <location>
        <begin position="280"/>
        <end position="302"/>
    </location>
</feature>
<gene>
    <name evidence="2" type="ORF">SAMN04515674_101580</name>
</gene>
<keyword evidence="1" id="KW-1133">Transmembrane helix</keyword>
<feature type="transmembrane region" description="Helical" evidence="1">
    <location>
        <begin position="241"/>
        <end position="260"/>
    </location>
</feature>
<dbReference type="EMBL" id="FOXH01000001">
    <property type="protein sequence ID" value="SFP16270.1"/>
    <property type="molecule type" value="Genomic_DNA"/>
</dbReference>
<evidence type="ECO:0000313" key="2">
    <source>
        <dbReference type="EMBL" id="SFP16270.1"/>
    </source>
</evidence>
<dbReference type="Proteomes" id="UP000199306">
    <property type="component" value="Unassembled WGS sequence"/>
</dbReference>
<dbReference type="AlphaFoldDB" id="A0A1I5N3I2"/>
<reference evidence="2 3" key="1">
    <citation type="submission" date="2016-10" db="EMBL/GenBank/DDBJ databases">
        <authorList>
            <person name="de Groot N.N."/>
        </authorList>
    </citation>
    <scope>NUCLEOTIDE SEQUENCE [LARGE SCALE GENOMIC DNA]</scope>
    <source>
        <strain evidence="3">E92,LMG 26720,CCM 7988</strain>
    </source>
</reference>
<accession>A0A1I5N3I2</accession>
<keyword evidence="3" id="KW-1185">Reference proteome</keyword>
<dbReference type="STRING" id="1079859.SAMN04515674_101580"/>
<organism evidence="2 3">
    <name type="scientific">Pseudarcicella hirudinis</name>
    <dbReference type="NCBI Taxonomy" id="1079859"/>
    <lineage>
        <taxon>Bacteria</taxon>
        <taxon>Pseudomonadati</taxon>
        <taxon>Bacteroidota</taxon>
        <taxon>Cytophagia</taxon>
        <taxon>Cytophagales</taxon>
        <taxon>Flectobacillaceae</taxon>
        <taxon>Pseudarcicella</taxon>
    </lineage>
</organism>
<feature type="transmembrane region" description="Helical" evidence="1">
    <location>
        <begin position="159"/>
        <end position="189"/>
    </location>
</feature>
<dbReference type="RefSeq" id="WP_092011768.1">
    <property type="nucleotide sequence ID" value="NZ_FOXH01000001.1"/>
</dbReference>
<evidence type="ECO:0000313" key="3">
    <source>
        <dbReference type="Proteomes" id="UP000199306"/>
    </source>
</evidence>
<keyword evidence="1" id="KW-0472">Membrane</keyword>
<proteinExistence type="predicted"/>
<feature type="transmembrane region" description="Helical" evidence="1">
    <location>
        <begin position="217"/>
        <end position="234"/>
    </location>
</feature>
<dbReference type="OrthoDB" id="1119916at2"/>
<keyword evidence="1" id="KW-0812">Transmembrane</keyword>
<name>A0A1I5N3I2_9BACT</name>